<accession>A0AAV5HZT8</accession>
<dbReference type="SUPFAM" id="SSF57959">
    <property type="entry name" value="Leucine zipper domain"/>
    <property type="match status" value="1"/>
</dbReference>
<feature type="region of interest" description="Disordered" evidence="2">
    <location>
        <begin position="23"/>
        <end position="50"/>
    </location>
</feature>
<dbReference type="InterPro" id="IPR046347">
    <property type="entry name" value="bZIP_sf"/>
</dbReference>
<name>A0AAV5HZT8_9ROSI</name>
<comment type="caution">
    <text evidence="3">The sequence shown here is derived from an EMBL/GenBank/DDBJ whole genome shotgun (WGS) entry which is preliminary data.</text>
</comment>
<keyword evidence="4" id="KW-1185">Reference proteome</keyword>
<proteinExistence type="predicted"/>
<dbReference type="PANTHER" id="PTHR46835:SF4">
    <property type="entry name" value="B-ZIP PROTEIN"/>
    <property type="match status" value="1"/>
</dbReference>
<reference evidence="3 4" key="1">
    <citation type="journal article" date="2021" name="Commun. Biol.">
        <title>The genome of Shorea leprosula (Dipterocarpaceae) highlights the ecological relevance of drought in aseasonal tropical rainforests.</title>
        <authorList>
            <person name="Ng K.K.S."/>
            <person name="Kobayashi M.J."/>
            <person name="Fawcett J.A."/>
            <person name="Hatakeyama M."/>
            <person name="Paape T."/>
            <person name="Ng C.H."/>
            <person name="Ang C.C."/>
            <person name="Tnah L.H."/>
            <person name="Lee C.T."/>
            <person name="Nishiyama T."/>
            <person name="Sese J."/>
            <person name="O'Brien M.J."/>
            <person name="Copetti D."/>
            <person name="Mohd Noor M.I."/>
            <person name="Ong R.C."/>
            <person name="Putra M."/>
            <person name="Sireger I.Z."/>
            <person name="Indrioko S."/>
            <person name="Kosugi Y."/>
            <person name="Izuno A."/>
            <person name="Isagi Y."/>
            <person name="Lee S.L."/>
            <person name="Shimizu K.K."/>
        </authorList>
    </citation>
    <scope>NUCLEOTIDE SEQUENCE [LARGE SCALE GENOMIC DNA]</scope>
    <source>
        <strain evidence="3">214</strain>
    </source>
</reference>
<evidence type="ECO:0000313" key="3">
    <source>
        <dbReference type="EMBL" id="GKU91504.1"/>
    </source>
</evidence>
<sequence length="309" mass="34418">MSRQAPLPPRGPFQKKLNSHLNYETISPPSHAKSYMQYPKQHESSSQSSILEEKPAWLDELLNDPEANSSGIYLRRSASDSVTLLNDLISSFPDFNQHDGEENYVDGETGTGLETACMYGPNSPRKKGHPINSGNALVSALSESISQDHLQHVDGSPTFHGITCSKSKLDRCVPVGDHTAETNLAKRHSGQRSRVRKLQYIAELERTVNSLQAFISELATRISSLLQHHVALSMENSELQHQLASLQQEKLILEGQHQLLKKEAERLNSHLADSPNNKFRTCFEPSAATQPAGSEFTWQKLDMSKLNLN</sequence>
<dbReference type="AlphaFoldDB" id="A0AAV5HZT8"/>
<keyword evidence="1" id="KW-0175">Coiled coil</keyword>
<dbReference type="GO" id="GO:0005634">
    <property type="term" value="C:nucleus"/>
    <property type="evidence" value="ECO:0007669"/>
    <property type="project" value="UniProtKB-ARBA"/>
</dbReference>
<evidence type="ECO:0000256" key="2">
    <source>
        <dbReference type="SAM" id="MobiDB-lite"/>
    </source>
</evidence>
<dbReference type="EMBL" id="BPVZ01000005">
    <property type="protein sequence ID" value="GKU91504.1"/>
    <property type="molecule type" value="Genomic_DNA"/>
</dbReference>
<dbReference type="Proteomes" id="UP001054252">
    <property type="component" value="Unassembled WGS sequence"/>
</dbReference>
<dbReference type="InterPro" id="IPR044759">
    <property type="entry name" value="bZIP_RF2"/>
</dbReference>
<feature type="coiled-coil region" evidence="1">
    <location>
        <begin position="201"/>
        <end position="263"/>
    </location>
</feature>
<protein>
    <recommendedName>
        <fullName evidence="5">BZIP domain-containing protein</fullName>
    </recommendedName>
</protein>
<evidence type="ECO:0000256" key="1">
    <source>
        <dbReference type="SAM" id="Coils"/>
    </source>
</evidence>
<dbReference type="CDD" id="cd14703">
    <property type="entry name" value="bZIP_plant_RF2"/>
    <property type="match status" value="1"/>
</dbReference>
<dbReference type="PANTHER" id="PTHR46835">
    <property type="entry name" value="BASIC-LEUCINE ZIPPER (BZIP) TRANSCRIPTION FACTOR FAMILY PROTEIN-RELATED"/>
    <property type="match status" value="1"/>
</dbReference>
<dbReference type="InterPro" id="IPR044797">
    <property type="entry name" value="At4g06598-like"/>
</dbReference>
<organism evidence="3 4">
    <name type="scientific">Rubroshorea leprosula</name>
    <dbReference type="NCBI Taxonomy" id="152421"/>
    <lineage>
        <taxon>Eukaryota</taxon>
        <taxon>Viridiplantae</taxon>
        <taxon>Streptophyta</taxon>
        <taxon>Embryophyta</taxon>
        <taxon>Tracheophyta</taxon>
        <taxon>Spermatophyta</taxon>
        <taxon>Magnoliopsida</taxon>
        <taxon>eudicotyledons</taxon>
        <taxon>Gunneridae</taxon>
        <taxon>Pentapetalae</taxon>
        <taxon>rosids</taxon>
        <taxon>malvids</taxon>
        <taxon>Malvales</taxon>
        <taxon>Dipterocarpaceae</taxon>
        <taxon>Rubroshorea</taxon>
    </lineage>
</organism>
<evidence type="ECO:0008006" key="5">
    <source>
        <dbReference type="Google" id="ProtNLM"/>
    </source>
</evidence>
<gene>
    <name evidence="3" type="ORF">SLEP1_g5370</name>
</gene>
<evidence type="ECO:0000313" key="4">
    <source>
        <dbReference type="Proteomes" id="UP001054252"/>
    </source>
</evidence>
<dbReference type="GO" id="GO:0003700">
    <property type="term" value="F:DNA-binding transcription factor activity"/>
    <property type="evidence" value="ECO:0007669"/>
    <property type="project" value="InterPro"/>
</dbReference>